<protein>
    <submittedName>
        <fullName evidence="3">(northern house mosquito) hypothetical protein</fullName>
    </submittedName>
</protein>
<evidence type="ECO:0000313" key="3">
    <source>
        <dbReference type="EMBL" id="CAG6538501.1"/>
    </source>
</evidence>
<feature type="compositionally biased region" description="Basic and acidic residues" evidence="1">
    <location>
        <begin position="101"/>
        <end position="123"/>
    </location>
</feature>
<proteinExistence type="predicted"/>
<evidence type="ECO:0000256" key="1">
    <source>
        <dbReference type="SAM" id="MobiDB-lite"/>
    </source>
</evidence>
<name>A0A8D8HQW3_CULPI</name>
<reference evidence="3" key="1">
    <citation type="submission" date="2021-05" db="EMBL/GenBank/DDBJ databases">
        <authorList>
            <person name="Alioto T."/>
            <person name="Alioto T."/>
            <person name="Gomez Garrido J."/>
        </authorList>
    </citation>
    <scope>NUCLEOTIDE SEQUENCE</scope>
</reference>
<dbReference type="EMBL" id="HBUE01325230">
    <property type="protein sequence ID" value="CAG6590516.1"/>
    <property type="molecule type" value="Transcribed_RNA"/>
</dbReference>
<dbReference type="AlphaFoldDB" id="A0A8D8HQW3"/>
<feature type="signal peptide" evidence="2">
    <location>
        <begin position="1"/>
        <end position="27"/>
    </location>
</feature>
<dbReference type="EMBL" id="HBUE01218663">
    <property type="protein sequence ID" value="CAG6538501.1"/>
    <property type="molecule type" value="Transcribed_RNA"/>
</dbReference>
<evidence type="ECO:0000256" key="2">
    <source>
        <dbReference type="SAM" id="SignalP"/>
    </source>
</evidence>
<sequence>MFHKLYLHLRFLHHLLHQVVVFVRLEAVPRHVFNQFHLRRALLEATLAPEGRPAVNGGRPLFHLQLRLQVRQNLPTRFHRRQAVGFEVVVRLERPPAAEATVERCGRNGRSHADPEHELDRAPDGGLAGQGHHYLILLFGEFEAELAPVLVGAVQDGVAELDFAVLIKRYIASGIGR</sequence>
<feature type="chain" id="PRO_5036260923" evidence="2">
    <location>
        <begin position="28"/>
        <end position="177"/>
    </location>
</feature>
<accession>A0A8D8HQW3</accession>
<organism evidence="3">
    <name type="scientific">Culex pipiens</name>
    <name type="common">House mosquito</name>
    <dbReference type="NCBI Taxonomy" id="7175"/>
    <lineage>
        <taxon>Eukaryota</taxon>
        <taxon>Metazoa</taxon>
        <taxon>Ecdysozoa</taxon>
        <taxon>Arthropoda</taxon>
        <taxon>Hexapoda</taxon>
        <taxon>Insecta</taxon>
        <taxon>Pterygota</taxon>
        <taxon>Neoptera</taxon>
        <taxon>Endopterygota</taxon>
        <taxon>Diptera</taxon>
        <taxon>Nematocera</taxon>
        <taxon>Culicoidea</taxon>
        <taxon>Culicidae</taxon>
        <taxon>Culicinae</taxon>
        <taxon>Culicini</taxon>
        <taxon>Culex</taxon>
        <taxon>Culex</taxon>
    </lineage>
</organism>
<feature type="region of interest" description="Disordered" evidence="1">
    <location>
        <begin position="101"/>
        <end position="124"/>
    </location>
</feature>
<keyword evidence="2" id="KW-0732">Signal</keyword>